<feature type="compositionally biased region" description="Acidic residues" evidence="1">
    <location>
        <begin position="957"/>
        <end position="970"/>
    </location>
</feature>
<dbReference type="AlphaFoldDB" id="A0A8K0UPV3"/>
<reference evidence="2" key="1">
    <citation type="journal article" date="2021" name="New Phytol.">
        <title>Evolutionary innovations through gain and loss of genes in the ectomycorrhizal Boletales.</title>
        <authorList>
            <person name="Wu G."/>
            <person name="Miyauchi S."/>
            <person name="Morin E."/>
            <person name="Kuo A."/>
            <person name="Drula E."/>
            <person name="Varga T."/>
            <person name="Kohler A."/>
            <person name="Feng B."/>
            <person name="Cao Y."/>
            <person name="Lipzen A."/>
            <person name="Daum C."/>
            <person name="Hundley H."/>
            <person name="Pangilinan J."/>
            <person name="Johnson J."/>
            <person name="Barry K."/>
            <person name="LaButti K."/>
            <person name="Ng V."/>
            <person name="Ahrendt S."/>
            <person name="Min B."/>
            <person name="Choi I.G."/>
            <person name="Park H."/>
            <person name="Plett J.M."/>
            <person name="Magnuson J."/>
            <person name="Spatafora J.W."/>
            <person name="Nagy L.G."/>
            <person name="Henrissat B."/>
            <person name="Grigoriev I.V."/>
            <person name="Yang Z.L."/>
            <person name="Xu J."/>
            <person name="Martin F.M."/>
        </authorList>
    </citation>
    <scope>NUCLEOTIDE SEQUENCE</scope>
    <source>
        <strain evidence="2">KKN 215</strain>
    </source>
</reference>
<sequence length="1162" mass="123933">MAQSTSQILPTVSRAGPTTTRSNSIVSTASSNSGASLRRRSRTRTRTLTSSRRGKSQGPADDAVEDGPLSALEDAPPLPPLLISDHEDDAVSSSGESLVFSPPLPRRLKPSSSSRRQELLTDRPPEGVFKGRERAHSSASARDVFVDTTINRGRQARSESGSIRAVKAAKRGSSLPRHAFRNIVSSPSSPVPLPLTPANLLNNSIPRRVHERRDSLASYGSSTSSSLYPQSTSTASHPESSIGPHSIRDEDDASSFSPRIVTFSEKDAEFDVDDVSYRLRLLVNNSYFLPPAHSKPTPLSLAPPPVQPGQKNVKPASSPGLLGFFGLGKSKSKPNSPAGQNPPNLDLPPVLRTTSDSVGASGHVPRPQPRSVPQTPMHPPFAAAHANPVNRVVVLREKMDDLATAAKQAEKDIKIKAEVRKATNHSAPPDLGYVDDVIDPTDAVDLPMPSDTYPFAVQTSAMHGLGIQESVGADVLADRLPPSPGMWSMSSEEDSWRKALLHQAVSHSLVNTPEKSFSSSGTPHHHPSPSSANSSSFRNSFPGHSVASEENATDSTPKARIGQRIMEPEQIVEEIDATGSSPVASTFPPPSSRSVKGISPTTEVPPSSPWGRTVPLVSELRRAETPATARALAPPPRRLMPPHSLSQTDLPGTISKDPNDLSSEASRVLRRAVSSPRLSAMPELDMLPLSLSPPPTNSRRISPASSTSQLRSFGSVPTFSSSGHTRRSETNTSHYSDDSLSYATAGDIDDEADHRPSMSISLHTDARSSIYSHPSPTASAFQDAVFGSYRTSSPLNRRSHHSIESSCDVDDLPARTATLSPPPRVSSSLGPTILPPPPRSPATKPVYRPSSSLTSFQSMHSSHSSTPLSSIGLQEEPEEHERQPHLDTTPTPSPTSSTSLREPMTYSQPLAERRGVPPSLSLRIPTENVSPVIHSAPAPASPTAFFDRIQSHPNAMDDLETSDESEDEDTAGGKSNDSPPGDEAPRPLFTEPRMRALSGGAVPDSGPRPPITIMRLGNHSTPHLSPSPGQHEVPVFDIQDRSPVGNTPEIPFNTFFASRKKAGGDFPLTLADAQGSKVSLALSTTSHASNGGSSPLRVTSAAGSSIAPSAIPRPSTAGASLPRPRAFQRESLQRFDGMLLQHMMTEKDTIKRITTNISGSRS</sequence>
<feature type="compositionally biased region" description="Low complexity" evidence="1">
    <location>
        <begin position="1105"/>
        <end position="1117"/>
    </location>
</feature>
<evidence type="ECO:0000313" key="2">
    <source>
        <dbReference type="EMBL" id="KAH8100101.1"/>
    </source>
</evidence>
<feature type="compositionally biased region" description="Polar residues" evidence="1">
    <location>
        <begin position="697"/>
        <end position="723"/>
    </location>
</feature>
<feature type="region of interest" description="Disordered" evidence="1">
    <location>
        <begin position="1"/>
        <end position="171"/>
    </location>
</feature>
<feature type="region of interest" description="Disordered" evidence="1">
    <location>
        <begin position="792"/>
        <end position="923"/>
    </location>
</feature>
<feature type="compositionally biased region" description="Low complexity" evidence="1">
    <location>
        <begin position="850"/>
        <end position="874"/>
    </location>
</feature>
<feature type="compositionally biased region" description="Basic and acidic residues" evidence="1">
    <location>
        <begin position="115"/>
        <end position="136"/>
    </location>
</feature>
<gene>
    <name evidence="2" type="ORF">BXZ70DRAFT_973392</name>
</gene>
<accession>A0A8K0UPV3</accession>
<proteinExistence type="predicted"/>
<feature type="compositionally biased region" description="Polar residues" evidence="1">
    <location>
        <begin position="730"/>
        <end position="741"/>
    </location>
</feature>
<organism evidence="2 3">
    <name type="scientific">Cristinia sonorae</name>
    <dbReference type="NCBI Taxonomy" id="1940300"/>
    <lineage>
        <taxon>Eukaryota</taxon>
        <taxon>Fungi</taxon>
        <taxon>Dikarya</taxon>
        <taxon>Basidiomycota</taxon>
        <taxon>Agaricomycotina</taxon>
        <taxon>Agaricomycetes</taxon>
        <taxon>Agaricomycetidae</taxon>
        <taxon>Agaricales</taxon>
        <taxon>Pleurotineae</taxon>
        <taxon>Stephanosporaceae</taxon>
        <taxon>Cristinia</taxon>
    </lineage>
</organism>
<comment type="caution">
    <text evidence="2">The sequence shown here is derived from an EMBL/GenBank/DDBJ whole genome shotgun (WGS) entry which is preliminary data.</text>
</comment>
<feature type="compositionally biased region" description="Polar residues" evidence="1">
    <location>
        <begin position="1"/>
        <end position="21"/>
    </location>
</feature>
<dbReference type="EMBL" id="JAEVFJ010000017">
    <property type="protein sequence ID" value="KAH8100101.1"/>
    <property type="molecule type" value="Genomic_DNA"/>
</dbReference>
<feature type="region of interest" description="Disordered" evidence="1">
    <location>
        <begin position="511"/>
        <end position="565"/>
    </location>
</feature>
<evidence type="ECO:0000256" key="1">
    <source>
        <dbReference type="SAM" id="MobiDB-lite"/>
    </source>
</evidence>
<protein>
    <submittedName>
        <fullName evidence="2">Uncharacterized protein</fullName>
    </submittedName>
</protein>
<feature type="region of interest" description="Disordered" evidence="1">
    <location>
        <begin position="577"/>
        <end position="613"/>
    </location>
</feature>
<feature type="region of interest" description="Disordered" evidence="1">
    <location>
        <begin position="325"/>
        <end position="384"/>
    </location>
</feature>
<feature type="region of interest" description="Disordered" evidence="1">
    <location>
        <begin position="626"/>
        <end position="668"/>
    </location>
</feature>
<feature type="compositionally biased region" description="Low complexity" evidence="1">
    <location>
        <begin position="22"/>
        <end position="36"/>
    </location>
</feature>
<dbReference type="OrthoDB" id="3261862at2759"/>
<feature type="region of interest" description="Disordered" evidence="1">
    <location>
        <begin position="1105"/>
        <end position="1124"/>
    </location>
</feature>
<feature type="compositionally biased region" description="Low complexity" evidence="1">
    <location>
        <begin position="216"/>
        <end position="236"/>
    </location>
</feature>
<feature type="compositionally biased region" description="Low complexity" evidence="1">
    <location>
        <begin position="516"/>
        <end position="541"/>
    </location>
</feature>
<dbReference type="Proteomes" id="UP000813824">
    <property type="component" value="Unassembled WGS sequence"/>
</dbReference>
<name>A0A8K0UPV3_9AGAR</name>
<feature type="region of interest" description="Disordered" evidence="1">
    <location>
        <begin position="955"/>
        <end position="988"/>
    </location>
</feature>
<evidence type="ECO:0000313" key="3">
    <source>
        <dbReference type="Proteomes" id="UP000813824"/>
    </source>
</evidence>
<feature type="region of interest" description="Disordered" evidence="1">
    <location>
        <begin position="211"/>
        <end position="255"/>
    </location>
</feature>
<feature type="region of interest" description="Disordered" evidence="1">
    <location>
        <begin position="684"/>
        <end position="741"/>
    </location>
</feature>
<keyword evidence="3" id="KW-1185">Reference proteome</keyword>
<feature type="compositionally biased region" description="Low complexity" evidence="1">
    <location>
        <begin position="886"/>
        <end position="899"/>
    </location>
</feature>